<proteinExistence type="predicted"/>
<dbReference type="Proteomes" id="UP000288079">
    <property type="component" value="Unassembled WGS sequence"/>
</dbReference>
<keyword evidence="3" id="KW-1185">Reference proteome</keyword>
<dbReference type="AlphaFoldDB" id="A0A401LSN0"/>
<name>A0A401LSN0_9BACE</name>
<evidence type="ECO:0000313" key="3">
    <source>
        <dbReference type="Proteomes" id="UP000288079"/>
    </source>
</evidence>
<sequence>MKILLLGGTGAMGLHLTKILSEQGNEIFVTTRQKCESKELVHYLQGNAHDVSFLNSLLYMEWDTIIDFMVYTTVEFQERVHLLLSSCKQYIYLSSARVFANTDTYITECSPRLLDVSIDMEYLATDEYALSKARQENMLRESGKTNYTIVRPYITFSEERLQLGVYEKEAWLYRALHGRTIVFSNDIALHYTTLTYGFDVAYGIAGLVGNSKAIGEDFNIATDESHTWQEILEVYLGVLENYFGYRPNVKYTEESLNLQFQRMKYQVKYCRLFDRRFDNKKILSVVPDIQFSNSLQRLRSCLEVFLCDPRFLYYEISMEALRDKITKEYADKKEFSTIRQWIKYFF</sequence>
<reference evidence="2 3" key="1">
    <citation type="submission" date="2018-10" db="EMBL/GenBank/DDBJ databases">
        <title>Draft Genome Sequence of Bacteroides sp. KCTC 15687.</title>
        <authorList>
            <person name="Yu S.Y."/>
            <person name="Kim J.S."/>
            <person name="Oh B.S."/>
            <person name="Park S.H."/>
            <person name="Kang S.W."/>
            <person name="Park J.E."/>
            <person name="Choi S.H."/>
            <person name="Han K.I."/>
            <person name="Lee K.C."/>
            <person name="Eom M.K."/>
            <person name="Suh M.K."/>
            <person name="Lee D.H."/>
            <person name="Yoon H."/>
            <person name="Kim B."/>
            <person name="Yang S.J."/>
            <person name="Lee J.S."/>
            <person name="Lee J.H."/>
        </authorList>
    </citation>
    <scope>NUCLEOTIDE SEQUENCE [LARGE SCALE GENOMIC DNA]</scope>
    <source>
        <strain evidence="2 3">KCTC 15687</strain>
    </source>
</reference>
<dbReference type="SUPFAM" id="SSF51735">
    <property type="entry name" value="NAD(P)-binding Rossmann-fold domains"/>
    <property type="match status" value="1"/>
</dbReference>
<organism evidence="2 3">
    <name type="scientific">Bacteroides faecalis</name>
    <dbReference type="NCBI Taxonomy" id="2447885"/>
    <lineage>
        <taxon>Bacteria</taxon>
        <taxon>Pseudomonadati</taxon>
        <taxon>Bacteroidota</taxon>
        <taxon>Bacteroidia</taxon>
        <taxon>Bacteroidales</taxon>
        <taxon>Bacteroidaceae</taxon>
        <taxon>Bacteroides</taxon>
    </lineage>
</organism>
<feature type="domain" description="NAD-dependent epimerase/dehydratase" evidence="1">
    <location>
        <begin position="3"/>
        <end position="221"/>
    </location>
</feature>
<dbReference type="OrthoDB" id="9776016at2"/>
<dbReference type="EMBL" id="BHWB01000003">
    <property type="protein sequence ID" value="GCB34565.1"/>
    <property type="molecule type" value="Genomic_DNA"/>
</dbReference>
<accession>A0A401LSN0</accession>
<comment type="caution">
    <text evidence="2">The sequence shown here is derived from an EMBL/GenBank/DDBJ whole genome shotgun (WGS) entry which is preliminary data.</text>
</comment>
<dbReference type="PANTHER" id="PTHR43245">
    <property type="entry name" value="BIFUNCTIONAL POLYMYXIN RESISTANCE PROTEIN ARNA"/>
    <property type="match status" value="1"/>
</dbReference>
<dbReference type="RefSeq" id="WP_125040743.1">
    <property type="nucleotide sequence ID" value="NZ_BHWB01000003.1"/>
</dbReference>
<dbReference type="Gene3D" id="3.40.50.720">
    <property type="entry name" value="NAD(P)-binding Rossmann-like Domain"/>
    <property type="match status" value="1"/>
</dbReference>
<gene>
    <name evidence="2" type="ORF">KGMB02408_15100</name>
</gene>
<evidence type="ECO:0000259" key="1">
    <source>
        <dbReference type="Pfam" id="PF01370"/>
    </source>
</evidence>
<dbReference type="InterPro" id="IPR036291">
    <property type="entry name" value="NAD(P)-bd_dom_sf"/>
</dbReference>
<protein>
    <recommendedName>
        <fullName evidence="1">NAD-dependent epimerase/dehydratase domain-containing protein</fullName>
    </recommendedName>
</protein>
<dbReference type="InterPro" id="IPR001509">
    <property type="entry name" value="Epimerase_deHydtase"/>
</dbReference>
<dbReference type="Pfam" id="PF01370">
    <property type="entry name" value="Epimerase"/>
    <property type="match status" value="1"/>
</dbReference>
<dbReference type="InterPro" id="IPR050177">
    <property type="entry name" value="Lipid_A_modif_metabolic_enz"/>
</dbReference>
<evidence type="ECO:0000313" key="2">
    <source>
        <dbReference type="EMBL" id="GCB34565.1"/>
    </source>
</evidence>